<feature type="domain" description="ABC transmembrane type-1" evidence="8">
    <location>
        <begin position="33"/>
        <end position="314"/>
    </location>
</feature>
<feature type="compositionally biased region" description="Basic and acidic residues" evidence="5">
    <location>
        <begin position="615"/>
        <end position="626"/>
    </location>
</feature>
<dbReference type="GO" id="GO:0005886">
    <property type="term" value="C:plasma membrane"/>
    <property type="evidence" value="ECO:0007669"/>
    <property type="project" value="UniProtKB-SubCell"/>
</dbReference>
<protein>
    <submittedName>
        <fullName evidence="9">ABC transporter permease</fullName>
    </submittedName>
</protein>
<dbReference type="AlphaFoldDB" id="A0A021VU84"/>
<organism evidence="9 10">
    <name type="scientific">Actinotalea ferrariae CF5-4</name>
    <dbReference type="NCBI Taxonomy" id="948458"/>
    <lineage>
        <taxon>Bacteria</taxon>
        <taxon>Bacillati</taxon>
        <taxon>Actinomycetota</taxon>
        <taxon>Actinomycetes</taxon>
        <taxon>Micrococcales</taxon>
        <taxon>Cellulomonadaceae</taxon>
        <taxon>Actinotalea</taxon>
    </lineage>
</organism>
<feature type="transmembrane region" description="Helical" evidence="6">
    <location>
        <begin position="170"/>
        <end position="190"/>
    </location>
</feature>
<keyword evidence="10" id="KW-1185">Reference proteome</keyword>
<evidence type="ECO:0000313" key="10">
    <source>
        <dbReference type="Proteomes" id="UP000019753"/>
    </source>
</evidence>
<dbReference type="PANTHER" id="PTHR43394">
    <property type="entry name" value="ATP-DEPENDENT PERMEASE MDL1, MITOCHONDRIAL"/>
    <property type="match status" value="1"/>
</dbReference>
<name>A0A021VU84_9CELL</name>
<dbReference type="Proteomes" id="UP000019753">
    <property type="component" value="Unassembled WGS sequence"/>
</dbReference>
<feature type="transmembrane region" description="Helical" evidence="6">
    <location>
        <begin position="30"/>
        <end position="49"/>
    </location>
</feature>
<dbReference type="GO" id="GO:0016887">
    <property type="term" value="F:ATP hydrolysis activity"/>
    <property type="evidence" value="ECO:0007669"/>
    <property type="project" value="InterPro"/>
</dbReference>
<dbReference type="RefSeq" id="WP_342668381.1">
    <property type="nucleotide sequence ID" value="NZ_AXCW01000021.1"/>
</dbReference>
<evidence type="ECO:0000256" key="6">
    <source>
        <dbReference type="SAM" id="Phobius"/>
    </source>
</evidence>
<evidence type="ECO:0000259" key="7">
    <source>
        <dbReference type="PROSITE" id="PS50893"/>
    </source>
</evidence>
<reference evidence="9 10" key="1">
    <citation type="submission" date="2014-01" db="EMBL/GenBank/DDBJ databases">
        <title>Actinotalea ferrariae CF5-4.</title>
        <authorList>
            <person name="Chen F."/>
            <person name="Li Y."/>
            <person name="Wang G."/>
        </authorList>
    </citation>
    <scope>NUCLEOTIDE SEQUENCE [LARGE SCALE GENOMIC DNA]</scope>
    <source>
        <strain evidence="9 10">CF5-4</strain>
    </source>
</reference>
<proteinExistence type="predicted"/>
<feature type="transmembrane region" description="Helical" evidence="6">
    <location>
        <begin position="69"/>
        <end position="90"/>
    </location>
</feature>
<dbReference type="SUPFAM" id="SSF90123">
    <property type="entry name" value="ABC transporter transmembrane region"/>
    <property type="match status" value="1"/>
</dbReference>
<dbReference type="InterPro" id="IPR003439">
    <property type="entry name" value="ABC_transporter-like_ATP-bd"/>
</dbReference>
<dbReference type="Gene3D" id="3.40.50.300">
    <property type="entry name" value="P-loop containing nucleotide triphosphate hydrolases"/>
    <property type="match status" value="1"/>
</dbReference>
<evidence type="ECO:0000259" key="8">
    <source>
        <dbReference type="PROSITE" id="PS50929"/>
    </source>
</evidence>
<gene>
    <name evidence="9" type="ORF">N866_06510</name>
</gene>
<dbReference type="PROSITE" id="PS50929">
    <property type="entry name" value="ABC_TM1F"/>
    <property type="match status" value="1"/>
</dbReference>
<evidence type="ECO:0000256" key="4">
    <source>
        <dbReference type="ARBA" id="ARBA00023136"/>
    </source>
</evidence>
<dbReference type="EMBL" id="AXCW01000021">
    <property type="protein sequence ID" value="EYR64688.1"/>
    <property type="molecule type" value="Genomic_DNA"/>
</dbReference>
<dbReference type="InterPro" id="IPR011527">
    <property type="entry name" value="ABC1_TM_dom"/>
</dbReference>
<keyword evidence="3 6" id="KW-1133">Transmembrane helix</keyword>
<dbReference type="GO" id="GO:0005524">
    <property type="term" value="F:ATP binding"/>
    <property type="evidence" value="ECO:0007669"/>
    <property type="project" value="InterPro"/>
</dbReference>
<dbReference type="InterPro" id="IPR027417">
    <property type="entry name" value="P-loop_NTPase"/>
</dbReference>
<evidence type="ECO:0000256" key="5">
    <source>
        <dbReference type="SAM" id="MobiDB-lite"/>
    </source>
</evidence>
<feature type="transmembrane region" description="Helical" evidence="6">
    <location>
        <begin position="143"/>
        <end position="164"/>
    </location>
</feature>
<evidence type="ECO:0000256" key="1">
    <source>
        <dbReference type="ARBA" id="ARBA00004651"/>
    </source>
</evidence>
<dbReference type="Pfam" id="PF00005">
    <property type="entry name" value="ABC_tran"/>
    <property type="match status" value="1"/>
</dbReference>
<dbReference type="Gene3D" id="1.20.1560.10">
    <property type="entry name" value="ABC transporter type 1, transmembrane domain"/>
    <property type="match status" value="1"/>
</dbReference>
<sequence>MRPLPETDPGTPPLTSAPAYLWWVARRQGWLLLGSSLLAVASAVSLAALPFLLGRVVDTGLDGGLSRDLLVGCLLILGAGLVLALGNVVGHVLDVHNWLRGAFRTSQLVGHHVTRTGDAVTAELPTGEVVATVASDALRVGEVFYVTARFIGGLVAYLVVAALLLDSSVVLGVAVLVGLPTVAGALALVVRPLQRRQAEQREAAGRLTTLGSDTVSGLRILRGIGGEDVFTARYREQSQRVRHAGVRVAGTQSLLDGLQTLLPGLFLAGVVWVGARLALDGEITAGQLVTFYGYAAFLTEPLTAATQAVHVLTRALVGVRKILRVLRVPVTGAELPRPDGASSAGLGGDLVDAVSQVLVRHGTVTALVSADPDETARVATRLGLLGREHADDAARVTLGGVALADLGLAEVRRRVVVAESTPQLFTGLLREELDPRAADGVPDGLVRAREEVEARLLDALLAADGQDVLDSVPDGLDGEVAEKGRSLSGGQRQRLALARALLTEAEVLVLVEPTSAVDAHTEARIAARLAQVRAGRTTVVVSASPLVLDRVDEVVLVADGVARARGTHRGLLDGAAGPEAAARYRAVVSRAAADEGTAGTAAATGTDTTTGTPTTREEAHREAARR</sequence>
<dbReference type="PROSITE" id="PS00211">
    <property type="entry name" value="ABC_TRANSPORTER_1"/>
    <property type="match status" value="1"/>
</dbReference>
<dbReference type="InterPro" id="IPR017871">
    <property type="entry name" value="ABC_transporter-like_CS"/>
</dbReference>
<evidence type="ECO:0000256" key="2">
    <source>
        <dbReference type="ARBA" id="ARBA00022692"/>
    </source>
</evidence>
<dbReference type="PANTHER" id="PTHR43394:SF1">
    <property type="entry name" value="ATP-BINDING CASSETTE SUB-FAMILY B MEMBER 10, MITOCHONDRIAL"/>
    <property type="match status" value="1"/>
</dbReference>
<feature type="compositionally biased region" description="Low complexity" evidence="5">
    <location>
        <begin position="595"/>
        <end position="614"/>
    </location>
</feature>
<evidence type="ECO:0000256" key="3">
    <source>
        <dbReference type="ARBA" id="ARBA00022989"/>
    </source>
</evidence>
<dbReference type="Pfam" id="PF00664">
    <property type="entry name" value="ABC_membrane"/>
    <property type="match status" value="1"/>
</dbReference>
<accession>A0A021VU84</accession>
<comment type="caution">
    <text evidence="9">The sequence shown here is derived from an EMBL/GenBank/DDBJ whole genome shotgun (WGS) entry which is preliminary data.</text>
</comment>
<dbReference type="PROSITE" id="PS50893">
    <property type="entry name" value="ABC_TRANSPORTER_2"/>
    <property type="match status" value="1"/>
</dbReference>
<feature type="region of interest" description="Disordered" evidence="5">
    <location>
        <begin position="595"/>
        <end position="626"/>
    </location>
</feature>
<dbReference type="SUPFAM" id="SSF52540">
    <property type="entry name" value="P-loop containing nucleoside triphosphate hydrolases"/>
    <property type="match status" value="1"/>
</dbReference>
<dbReference type="GO" id="GO:0015421">
    <property type="term" value="F:ABC-type oligopeptide transporter activity"/>
    <property type="evidence" value="ECO:0007669"/>
    <property type="project" value="TreeGrafter"/>
</dbReference>
<feature type="domain" description="ABC transporter" evidence="7">
    <location>
        <begin position="323"/>
        <end position="584"/>
    </location>
</feature>
<keyword evidence="4 6" id="KW-0472">Membrane</keyword>
<dbReference type="InterPro" id="IPR036640">
    <property type="entry name" value="ABC1_TM_sf"/>
</dbReference>
<keyword evidence="2 6" id="KW-0812">Transmembrane</keyword>
<comment type="subcellular location">
    <subcellularLocation>
        <location evidence="1">Cell membrane</location>
        <topology evidence="1">Multi-pass membrane protein</topology>
    </subcellularLocation>
</comment>
<dbReference type="CDD" id="cd07346">
    <property type="entry name" value="ABC_6TM_exporters"/>
    <property type="match status" value="1"/>
</dbReference>
<dbReference type="InterPro" id="IPR039421">
    <property type="entry name" value="Type_1_exporter"/>
</dbReference>
<evidence type="ECO:0000313" key="9">
    <source>
        <dbReference type="EMBL" id="EYR64688.1"/>
    </source>
</evidence>